<dbReference type="GO" id="GO:0019171">
    <property type="term" value="F:(3R)-hydroxyacyl-[acyl-carrier-protein] dehydratase activity"/>
    <property type="evidence" value="ECO:0007669"/>
    <property type="project" value="TreeGrafter"/>
</dbReference>
<keyword evidence="3" id="KW-1185">Reference proteome</keyword>
<dbReference type="PANTHER" id="PTHR28152">
    <property type="entry name" value="HYDROXYACYL-THIOESTER DEHYDRATASE TYPE 2, MITOCHONDRIAL"/>
    <property type="match status" value="1"/>
</dbReference>
<reference evidence="2 3" key="1">
    <citation type="submission" date="2016-10" db="EMBL/GenBank/DDBJ databases">
        <authorList>
            <person name="de Groot N.N."/>
        </authorList>
    </citation>
    <scope>NUCLEOTIDE SEQUENCE [LARGE SCALE GENOMIC DNA]</scope>
    <source>
        <strain evidence="2 3">DSM 25294</strain>
    </source>
</reference>
<dbReference type="Proteomes" id="UP000199382">
    <property type="component" value="Unassembled WGS sequence"/>
</dbReference>
<name>A0A1G9DEQ5_9RHOB</name>
<dbReference type="Pfam" id="PF13452">
    <property type="entry name" value="FAS1_DH_region"/>
    <property type="match status" value="1"/>
</dbReference>
<dbReference type="PANTHER" id="PTHR28152:SF1">
    <property type="entry name" value="HYDROXYACYL-THIOESTER DEHYDRATASE TYPE 2, MITOCHONDRIAL"/>
    <property type="match status" value="1"/>
</dbReference>
<dbReference type="RefSeq" id="WP_093160494.1">
    <property type="nucleotide sequence ID" value="NZ_FNEK01000047.1"/>
</dbReference>
<dbReference type="InterPro" id="IPR039569">
    <property type="entry name" value="FAS1-like_DH_region"/>
</dbReference>
<accession>A0A1G9DEQ5</accession>
<dbReference type="InterPro" id="IPR029069">
    <property type="entry name" value="HotDog_dom_sf"/>
</dbReference>
<dbReference type="OrthoDB" id="7183822at2"/>
<dbReference type="InterPro" id="IPR052741">
    <property type="entry name" value="Mitochondrial_HTD2"/>
</dbReference>
<feature type="domain" description="FAS1-like dehydratase" evidence="1">
    <location>
        <begin position="73"/>
        <end position="129"/>
    </location>
</feature>
<evidence type="ECO:0000259" key="1">
    <source>
        <dbReference type="Pfam" id="PF13452"/>
    </source>
</evidence>
<protein>
    <submittedName>
        <fullName evidence="2">3-methylfumaryl-CoA hydratase</fullName>
    </submittedName>
</protein>
<gene>
    <name evidence="2" type="ORF">SAMN04488026_104715</name>
</gene>
<dbReference type="AlphaFoldDB" id="A0A1G9DEQ5"/>
<dbReference type="EMBL" id="FNEK01000047">
    <property type="protein sequence ID" value="SDK62361.1"/>
    <property type="molecule type" value="Genomic_DNA"/>
</dbReference>
<dbReference type="STRING" id="571298.SAMN04488026_104715"/>
<sequence>MTDIQAWLGRQEELRDILQLQPARFMQATLDRDPDLLDGDILPPLRHWLYFLQAHPTSQLGRDSHPKKGGFLPPVALPRRMWAGGRFEFHLPLRLGQPARKVSTITDIVQKDGRSGKLCFVTVRHEIFDGDRLALTEDHDIVYREDPSPDAPPPVLRPAPDGADVSEEVVPSEVMLFRYSALTFNGHRIHYDVDYARRVEGYDGLVFHGPLTATLLIDLAHRHTGRTPRSFAFRGLAPIAGMAPFRIEGRAEGDGFELWAKRADGALAMSARVEFAG</sequence>
<dbReference type="Gene3D" id="3.10.129.10">
    <property type="entry name" value="Hotdog Thioesterase"/>
    <property type="match status" value="1"/>
</dbReference>
<dbReference type="SUPFAM" id="SSF54637">
    <property type="entry name" value="Thioesterase/thiol ester dehydrase-isomerase"/>
    <property type="match status" value="2"/>
</dbReference>
<proteinExistence type="predicted"/>
<organism evidence="2 3">
    <name type="scientific">Aliiruegeria lutimaris</name>
    <dbReference type="NCBI Taxonomy" id="571298"/>
    <lineage>
        <taxon>Bacteria</taxon>
        <taxon>Pseudomonadati</taxon>
        <taxon>Pseudomonadota</taxon>
        <taxon>Alphaproteobacteria</taxon>
        <taxon>Rhodobacterales</taxon>
        <taxon>Roseobacteraceae</taxon>
        <taxon>Aliiruegeria</taxon>
    </lineage>
</organism>
<evidence type="ECO:0000313" key="2">
    <source>
        <dbReference type="EMBL" id="SDK62361.1"/>
    </source>
</evidence>
<evidence type="ECO:0000313" key="3">
    <source>
        <dbReference type="Proteomes" id="UP000199382"/>
    </source>
</evidence>